<dbReference type="InterPro" id="IPR036890">
    <property type="entry name" value="HATPase_C_sf"/>
</dbReference>
<dbReference type="Pfam" id="PF02518">
    <property type="entry name" value="HATPase_c"/>
    <property type="match status" value="1"/>
</dbReference>
<dbReference type="InterPro" id="IPR005467">
    <property type="entry name" value="His_kinase_dom"/>
</dbReference>
<dbReference type="PROSITE" id="PS50112">
    <property type="entry name" value="PAS"/>
    <property type="match status" value="1"/>
</dbReference>
<dbReference type="GO" id="GO:0005524">
    <property type="term" value="F:ATP binding"/>
    <property type="evidence" value="ECO:0007669"/>
    <property type="project" value="UniProtKB-KW"/>
</dbReference>
<keyword evidence="6" id="KW-0418">Kinase</keyword>
<dbReference type="SUPFAM" id="SSF55785">
    <property type="entry name" value="PYP-like sensor domain (PAS domain)"/>
    <property type="match status" value="1"/>
</dbReference>
<reference evidence="13 14" key="1">
    <citation type="submission" date="2020-02" db="EMBL/GenBank/DDBJ databases">
        <title>Comparative genomics of sulfur disproportionating microorganisms.</title>
        <authorList>
            <person name="Ward L.M."/>
            <person name="Bertran E."/>
            <person name="Johnston D.T."/>
        </authorList>
    </citation>
    <scope>NUCLEOTIDE SEQUENCE [LARGE SCALE GENOMIC DNA]</scope>
    <source>
        <strain evidence="13 14">DSM 100025</strain>
    </source>
</reference>
<evidence type="ECO:0000256" key="8">
    <source>
        <dbReference type="ARBA" id="ARBA00023012"/>
    </source>
</evidence>
<dbReference type="PRINTS" id="PR00344">
    <property type="entry name" value="BCTRLSENSOR"/>
</dbReference>
<dbReference type="Gene3D" id="1.10.287.130">
    <property type="match status" value="1"/>
</dbReference>
<dbReference type="CDD" id="cd00075">
    <property type="entry name" value="HATPase"/>
    <property type="match status" value="1"/>
</dbReference>
<dbReference type="Pfam" id="PF01590">
    <property type="entry name" value="GAF"/>
    <property type="match status" value="1"/>
</dbReference>
<evidence type="ECO:0000256" key="1">
    <source>
        <dbReference type="ARBA" id="ARBA00000085"/>
    </source>
</evidence>
<dbReference type="SMART" id="SM00091">
    <property type="entry name" value="PAS"/>
    <property type="match status" value="1"/>
</dbReference>
<dbReference type="EC" id="2.7.13.3" evidence="2"/>
<dbReference type="InterPro" id="IPR003594">
    <property type="entry name" value="HATPase_dom"/>
</dbReference>
<feature type="domain" description="Histidine kinase" evidence="10">
    <location>
        <begin position="487"/>
        <end position="698"/>
    </location>
</feature>
<dbReference type="InterPro" id="IPR035965">
    <property type="entry name" value="PAS-like_dom_sf"/>
</dbReference>
<name>A0A6N9TWN7_DISTH</name>
<keyword evidence="7" id="KW-0067">ATP-binding</keyword>
<evidence type="ECO:0000256" key="4">
    <source>
        <dbReference type="ARBA" id="ARBA00022679"/>
    </source>
</evidence>
<dbReference type="InterPro" id="IPR004358">
    <property type="entry name" value="Sig_transdc_His_kin-like_C"/>
</dbReference>
<dbReference type="CDD" id="cd00130">
    <property type="entry name" value="PAS"/>
    <property type="match status" value="1"/>
</dbReference>
<dbReference type="PANTHER" id="PTHR43065">
    <property type="entry name" value="SENSOR HISTIDINE KINASE"/>
    <property type="match status" value="1"/>
</dbReference>
<dbReference type="InterPro" id="IPR036097">
    <property type="entry name" value="HisK_dim/P_sf"/>
</dbReference>
<dbReference type="SMART" id="SM00387">
    <property type="entry name" value="HATPase_c"/>
    <property type="match status" value="1"/>
</dbReference>
<feature type="transmembrane region" description="Helical" evidence="9">
    <location>
        <begin position="135"/>
        <end position="154"/>
    </location>
</feature>
<dbReference type="InterPro" id="IPR000700">
    <property type="entry name" value="PAS-assoc_C"/>
</dbReference>
<dbReference type="EMBL" id="JAAGRR010000097">
    <property type="protein sequence ID" value="NDY42896.1"/>
    <property type="molecule type" value="Genomic_DNA"/>
</dbReference>
<accession>A0A6N9TWN7</accession>
<dbReference type="RefSeq" id="WP_163299024.1">
    <property type="nucleotide sequence ID" value="NZ_JAAGRR010000097.1"/>
</dbReference>
<keyword evidence="5" id="KW-0547">Nucleotide-binding</keyword>
<organism evidence="13 14">
    <name type="scientific">Dissulfurirhabdus thermomarina</name>
    <dbReference type="NCBI Taxonomy" id="1765737"/>
    <lineage>
        <taxon>Bacteria</taxon>
        <taxon>Deltaproteobacteria</taxon>
        <taxon>Dissulfurirhabdaceae</taxon>
        <taxon>Dissulfurirhabdus</taxon>
    </lineage>
</organism>
<dbReference type="InterPro" id="IPR003018">
    <property type="entry name" value="GAF"/>
</dbReference>
<evidence type="ECO:0000256" key="2">
    <source>
        <dbReference type="ARBA" id="ARBA00012438"/>
    </source>
</evidence>
<comment type="caution">
    <text evidence="13">The sequence shown here is derived from an EMBL/GenBank/DDBJ whole genome shotgun (WGS) entry which is preliminary data.</text>
</comment>
<dbReference type="SMART" id="SM00388">
    <property type="entry name" value="HisKA"/>
    <property type="match status" value="1"/>
</dbReference>
<dbReference type="Pfam" id="PF00512">
    <property type="entry name" value="HisKA"/>
    <property type="match status" value="1"/>
</dbReference>
<evidence type="ECO:0000256" key="3">
    <source>
        <dbReference type="ARBA" id="ARBA00022553"/>
    </source>
</evidence>
<dbReference type="InterPro" id="IPR013656">
    <property type="entry name" value="PAS_4"/>
</dbReference>
<dbReference type="Gene3D" id="3.30.450.40">
    <property type="match status" value="1"/>
</dbReference>
<evidence type="ECO:0000259" key="10">
    <source>
        <dbReference type="PROSITE" id="PS50109"/>
    </source>
</evidence>
<dbReference type="InterPro" id="IPR029016">
    <property type="entry name" value="GAF-like_dom_sf"/>
</dbReference>
<feature type="domain" description="PAS" evidence="11">
    <location>
        <begin position="172"/>
        <end position="225"/>
    </location>
</feature>
<evidence type="ECO:0000313" key="13">
    <source>
        <dbReference type="EMBL" id="NDY42896.1"/>
    </source>
</evidence>
<keyword evidence="9" id="KW-0472">Membrane</keyword>
<dbReference type="AlphaFoldDB" id="A0A6N9TWN7"/>
<evidence type="ECO:0000259" key="11">
    <source>
        <dbReference type="PROSITE" id="PS50112"/>
    </source>
</evidence>
<dbReference type="InterPro" id="IPR003661">
    <property type="entry name" value="HisK_dim/P_dom"/>
</dbReference>
<keyword evidence="3" id="KW-0597">Phosphoprotein</keyword>
<evidence type="ECO:0000256" key="5">
    <source>
        <dbReference type="ARBA" id="ARBA00022741"/>
    </source>
</evidence>
<proteinExistence type="predicted"/>
<evidence type="ECO:0000256" key="6">
    <source>
        <dbReference type="ARBA" id="ARBA00022777"/>
    </source>
</evidence>
<dbReference type="PROSITE" id="PS50109">
    <property type="entry name" value="HIS_KIN"/>
    <property type="match status" value="1"/>
</dbReference>
<dbReference type="Gene3D" id="3.30.450.20">
    <property type="entry name" value="PAS domain"/>
    <property type="match status" value="1"/>
</dbReference>
<dbReference type="SUPFAM" id="SSF55781">
    <property type="entry name" value="GAF domain-like"/>
    <property type="match status" value="1"/>
</dbReference>
<protein>
    <recommendedName>
        <fullName evidence="2">histidine kinase</fullName>
        <ecNumber evidence="2">2.7.13.3</ecNumber>
    </recommendedName>
</protein>
<keyword evidence="9" id="KW-0812">Transmembrane</keyword>
<feature type="domain" description="PAC" evidence="12">
    <location>
        <begin position="247"/>
        <end position="299"/>
    </location>
</feature>
<dbReference type="CDD" id="cd00082">
    <property type="entry name" value="HisKA"/>
    <property type="match status" value="1"/>
</dbReference>
<evidence type="ECO:0000256" key="7">
    <source>
        <dbReference type="ARBA" id="ARBA00022840"/>
    </source>
</evidence>
<dbReference type="InterPro" id="IPR000014">
    <property type="entry name" value="PAS"/>
</dbReference>
<evidence type="ECO:0000313" key="14">
    <source>
        <dbReference type="Proteomes" id="UP000469346"/>
    </source>
</evidence>
<dbReference type="Pfam" id="PF08448">
    <property type="entry name" value="PAS_4"/>
    <property type="match status" value="1"/>
</dbReference>
<dbReference type="SUPFAM" id="SSF55874">
    <property type="entry name" value="ATPase domain of HSP90 chaperone/DNA topoisomerase II/histidine kinase"/>
    <property type="match status" value="1"/>
</dbReference>
<keyword evidence="14" id="KW-1185">Reference proteome</keyword>
<sequence length="706" mass="77043">MAACLALLLAFLAAVDAALLVHRHRLLIAEARRDAAREVALMGTATREALLRSDTENAARLLERWALEHDDIAALSAVAPDGFVLARVQKPLPPDRPTLRLDHEVRDGDRTLVRLEMQRDLAGLRAELSRFALHLGLRSLLVAALFAGMLWLVLRVTAMGPLEAEITRRQQAERRFRDLIDRAPDAMALVDRRGRLAYVNARMEMLFGYTREELLGADVERLIPERYRNGHRRRVRAFLEAPAHVPMEAGIKTVGLTKDGREFPVDISLNPVETEEGTRVLIDVRDVTERRAAEAALERAYRYQRVVSDILAHSLRPASLASQLDYALERILTLPAMAEEGRAAVFLAESPTGPLVLKAQRGLPAEAAARCAEIPLDRCLCGRAAAEDRVVFGECPGDQAVGPCPGLAPHGHYCLPIRCGGTAVGVLTVTLPAGHCRDPREEAFLRSVADALAGIVEHHRVEREKAELRDRLARSEKLSALGRLAFNVAHEIRNPVTALGGLARRLHRAFPDATREKDYTRVILEEASRLEALIEALAVYTRTTPLEKAPLDLNALARESLEEFGPALSDQGIEVTTDFGRLPPAELDGPQIRNALDHLVRNALEAMPGGGRLTVATRPCDIGGQPGVEIRMADTGAGIPPDHLERIFEPFFSGAGRQGTGLGLSICRKIVEDHGGRVEVENAPGEGTAFVLRLPLAAAAAGEAAR</sequence>
<dbReference type="Gene3D" id="3.30.565.10">
    <property type="entry name" value="Histidine kinase-like ATPase, C-terminal domain"/>
    <property type="match status" value="1"/>
</dbReference>
<comment type="catalytic activity">
    <reaction evidence="1">
        <text>ATP + protein L-histidine = ADP + protein N-phospho-L-histidine.</text>
        <dbReference type="EC" id="2.7.13.3"/>
    </reaction>
</comment>
<keyword evidence="9" id="KW-1133">Transmembrane helix</keyword>
<dbReference type="GO" id="GO:0000155">
    <property type="term" value="F:phosphorelay sensor kinase activity"/>
    <property type="evidence" value="ECO:0007669"/>
    <property type="project" value="InterPro"/>
</dbReference>
<evidence type="ECO:0000256" key="9">
    <source>
        <dbReference type="SAM" id="Phobius"/>
    </source>
</evidence>
<dbReference type="NCBIfam" id="TIGR00229">
    <property type="entry name" value="sensory_box"/>
    <property type="match status" value="1"/>
</dbReference>
<evidence type="ECO:0000259" key="12">
    <source>
        <dbReference type="PROSITE" id="PS50113"/>
    </source>
</evidence>
<keyword evidence="4" id="KW-0808">Transferase</keyword>
<gene>
    <name evidence="13" type="ORF">G3N55_08590</name>
</gene>
<dbReference type="SMART" id="SM00065">
    <property type="entry name" value="GAF"/>
    <property type="match status" value="1"/>
</dbReference>
<dbReference type="PROSITE" id="PS50113">
    <property type="entry name" value="PAC"/>
    <property type="match status" value="1"/>
</dbReference>
<keyword evidence="8" id="KW-0902">Two-component regulatory system</keyword>
<dbReference type="Proteomes" id="UP000469346">
    <property type="component" value="Unassembled WGS sequence"/>
</dbReference>
<dbReference type="SUPFAM" id="SSF47384">
    <property type="entry name" value="Homodimeric domain of signal transducing histidine kinase"/>
    <property type="match status" value="1"/>
</dbReference>
<dbReference type="PANTHER" id="PTHR43065:SF10">
    <property type="entry name" value="PEROXIDE STRESS-ACTIVATED HISTIDINE KINASE MAK3"/>
    <property type="match status" value="1"/>
</dbReference>